<feature type="transmembrane region" description="Helical" evidence="9">
    <location>
        <begin position="337"/>
        <end position="356"/>
    </location>
</feature>
<dbReference type="InterPro" id="IPR000727">
    <property type="entry name" value="T_SNARE_dom"/>
</dbReference>
<feature type="region of interest" description="Disordered" evidence="8">
    <location>
        <begin position="209"/>
        <end position="248"/>
    </location>
</feature>
<dbReference type="EMBL" id="BSXU01000885">
    <property type="protein sequence ID" value="GMG22021.1"/>
    <property type="molecule type" value="Genomic_DNA"/>
</dbReference>
<name>A0A9W6YVE5_AMBMO</name>
<dbReference type="AlphaFoldDB" id="A0A9W6YVE5"/>
<dbReference type="GO" id="GO:0005484">
    <property type="term" value="F:SNAP receptor activity"/>
    <property type="evidence" value="ECO:0007669"/>
    <property type="project" value="InterPro"/>
</dbReference>
<evidence type="ECO:0000256" key="3">
    <source>
        <dbReference type="ARBA" id="ARBA00022448"/>
    </source>
</evidence>
<dbReference type="Proteomes" id="UP001165063">
    <property type="component" value="Unassembled WGS sequence"/>
</dbReference>
<keyword evidence="4 9" id="KW-0812">Transmembrane</keyword>
<keyword evidence="5 9" id="KW-1133">Transmembrane helix</keyword>
<keyword evidence="7 9" id="KW-0472">Membrane</keyword>
<evidence type="ECO:0000313" key="12">
    <source>
        <dbReference type="Proteomes" id="UP001165063"/>
    </source>
</evidence>
<feature type="region of interest" description="Disordered" evidence="8">
    <location>
        <begin position="27"/>
        <end position="48"/>
    </location>
</feature>
<dbReference type="InterPro" id="IPR010989">
    <property type="entry name" value="SNARE"/>
</dbReference>
<evidence type="ECO:0000256" key="9">
    <source>
        <dbReference type="SAM" id="Phobius"/>
    </source>
</evidence>
<organism evidence="11 12">
    <name type="scientific">Ambrosiozyma monospora</name>
    <name type="common">Yeast</name>
    <name type="synonym">Endomycopsis monosporus</name>
    <dbReference type="NCBI Taxonomy" id="43982"/>
    <lineage>
        <taxon>Eukaryota</taxon>
        <taxon>Fungi</taxon>
        <taxon>Dikarya</taxon>
        <taxon>Ascomycota</taxon>
        <taxon>Saccharomycotina</taxon>
        <taxon>Pichiomycetes</taxon>
        <taxon>Pichiales</taxon>
        <taxon>Pichiaceae</taxon>
        <taxon>Ambrosiozyma</taxon>
    </lineage>
</organism>
<keyword evidence="12" id="KW-1185">Reference proteome</keyword>
<sequence>MDVYGPLNVQDRTVEFQQCVSTFTRQSQGSKYKPLPREPENKGKSKISKSEFTQRASLIAKDIVRVTNSLSKLAQLAKRKQIFNDKPTDMIELTYVIKQDIFKIEKSLKDLQSKASSGANKSNDSQIIKYNKNVVQLLNTKTKNISETFKEVLQTRQRNELAQKSRQEQLLATVSSATSMMSDKNPDNLANGGGFMPYSMRSKAASSSDNPFLASLHDPSQQFADPDGPDINDYANGGHAQGGEGKDFLSIPDQSQQLLLLEEQNNEYLQDRNRAVEAIESTINEVGGLFQQLATMVQEQGEVIQRIDTNVEDINMNISGAHRELLKYYNTVSSNRWLMVKIFSIIIIFFLLWVLVS</sequence>
<dbReference type="CDD" id="cd15844">
    <property type="entry name" value="SNARE_syntaxin5"/>
    <property type="match status" value="1"/>
</dbReference>
<feature type="domain" description="T-SNARE coiled-coil homology" evidence="10">
    <location>
        <begin position="266"/>
        <end position="328"/>
    </location>
</feature>
<proteinExistence type="inferred from homology"/>
<dbReference type="Pfam" id="PF05739">
    <property type="entry name" value="SNARE"/>
    <property type="match status" value="1"/>
</dbReference>
<dbReference type="PROSITE" id="PS50192">
    <property type="entry name" value="T_SNARE"/>
    <property type="match status" value="1"/>
</dbReference>
<gene>
    <name evidence="11" type="ORF">Amon01_000244100</name>
</gene>
<dbReference type="InterPro" id="IPR045242">
    <property type="entry name" value="Syntaxin"/>
</dbReference>
<dbReference type="Gene3D" id="1.20.58.70">
    <property type="match status" value="1"/>
</dbReference>
<dbReference type="GO" id="GO:0031201">
    <property type="term" value="C:SNARE complex"/>
    <property type="evidence" value="ECO:0007669"/>
    <property type="project" value="TreeGrafter"/>
</dbReference>
<dbReference type="GO" id="GO:0006906">
    <property type="term" value="P:vesicle fusion"/>
    <property type="evidence" value="ECO:0007669"/>
    <property type="project" value="TreeGrafter"/>
</dbReference>
<dbReference type="PANTHER" id="PTHR19957:SF3">
    <property type="entry name" value="SYNTAXIN-5"/>
    <property type="match status" value="1"/>
</dbReference>
<keyword evidence="6" id="KW-0175">Coiled coil</keyword>
<dbReference type="InterPro" id="IPR006012">
    <property type="entry name" value="Syntaxin/epimorphin_CS"/>
</dbReference>
<evidence type="ECO:0000256" key="6">
    <source>
        <dbReference type="ARBA" id="ARBA00023054"/>
    </source>
</evidence>
<dbReference type="PANTHER" id="PTHR19957">
    <property type="entry name" value="SYNTAXIN"/>
    <property type="match status" value="1"/>
</dbReference>
<reference evidence="11" key="1">
    <citation type="submission" date="2023-04" db="EMBL/GenBank/DDBJ databases">
        <title>Ambrosiozyma monospora NBRC 1965.</title>
        <authorList>
            <person name="Ichikawa N."/>
            <person name="Sato H."/>
            <person name="Tonouchi N."/>
        </authorList>
    </citation>
    <scope>NUCLEOTIDE SEQUENCE</scope>
    <source>
        <strain evidence="11">NBRC 1965</strain>
    </source>
</reference>
<evidence type="ECO:0000256" key="5">
    <source>
        <dbReference type="ARBA" id="ARBA00022989"/>
    </source>
</evidence>
<keyword evidence="3" id="KW-0813">Transport</keyword>
<dbReference type="SMART" id="SM00397">
    <property type="entry name" value="t_SNARE"/>
    <property type="match status" value="1"/>
</dbReference>
<dbReference type="GO" id="GO:0048278">
    <property type="term" value="P:vesicle docking"/>
    <property type="evidence" value="ECO:0007669"/>
    <property type="project" value="TreeGrafter"/>
</dbReference>
<dbReference type="GO" id="GO:0006886">
    <property type="term" value="P:intracellular protein transport"/>
    <property type="evidence" value="ECO:0007669"/>
    <property type="project" value="InterPro"/>
</dbReference>
<evidence type="ECO:0000256" key="7">
    <source>
        <dbReference type="ARBA" id="ARBA00023136"/>
    </source>
</evidence>
<protein>
    <submittedName>
        <fullName evidence="11">Unnamed protein product</fullName>
    </submittedName>
</protein>
<dbReference type="PROSITE" id="PS00914">
    <property type="entry name" value="SYNTAXIN"/>
    <property type="match status" value="1"/>
</dbReference>
<evidence type="ECO:0000313" key="11">
    <source>
        <dbReference type="EMBL" id="GMG22021.1"/>
    </source>
</evidence>
<comment type="similarity">
    <text evidence="2">Belongs to the syntaxin family.</text>
</comment>
<comment type="subcellular location">
    <subcellularLocation>
        <location evidence="1">Membrane</location>
        <topology evidence="1">Single-pass type IV membrane protein</topology>
    </subcellularLocation>
</comment>
<evidence type="ECO:0000259" key="10">
    <source>
        <dbReference type="PROSITE" id="PS50192"/>
    </source>
</evidence>
<dbReference type="GO" id="GO:0006888">
    <property type="term" value="P:endoplasmic reticulum to Golgi vesicle-mediated transport"/>
    <property type="evidence" value="ECO:0007669"/>
    <property type="project" value="TreeGrafter"/>
</dbReference>
<dbReference type="InterPro" id="IPR021538">
    <property type="entry name" value="Syntaxin-5_N"/>
</dbReference>
<evidence type="ECO:0000256" key="1">
    <source>
        <dbReference type="ARBA" id="ARBA00004211"/>
    </source>
</evidence>
<dbReference type="GO" id="GO:0000139">
    <property type="term" value="C:Golgi membrane"/>
    <property type="evidence" value="ECO:0007669"/>
    <property type="project" value="TreeGrafter"/>
</dbReference>
<dbReference type="GO" id="GO:0000149">
    <property type="term" value="F:SNARE binding"/>
    <property type="evidence" value="ECO:0007669"/>
    <property type="project" value="TreeGrafter"/>
</dbReference>
<dbReference type="Pfam" id="PF11416">
    <property type="entry name" value="Syntaxin-5_N"/>
    <property type="match status" value="1"/>
</dbReference>
<evidence type="ECO:0000256" key="2">
    <source>
        <dbReference type="ARBA" id="ARBA00009063"/>
    </source>
</evidence>
<evidence type="ECO:0000256" key="4">
    <source>
        <dbReference type="ARBA" id="ARBA00022692"/>
    </source>
</evidence>
<accession>A0A9W6YVE5</accession>
<comment type="caution">
    <text evidence="11">The sequence shown here is derived from an EMBL/GenBank/DDBJ whole genome shotgun (WGS) entry which is preliminary data.</text>
</comment>
<evidence type="ECO:0000256" key="8">
    <source>
        <dbReference type="SAM" id="MobiDB-lite"/>
    </source>
</evidence>
<dbReference type="SUPFAM" id="SSF47661">
    <property type="entry name" value="t-snare proteins"/>
    <property type="match status" value="1"/>
</dbReference>
<dbReference type="OrthoDB" id="421009at2759"/>